<accession>E6MJE0</accession>
<dbReference type="RefSeq" id="WP_006599547.1">
    <property type="nucleotide sequence ID" value="NZ_GL622359.1"/>
</dbReference>
<gene>
    <name evidence="2" type="ORF">HMP0721_2125</name>
</gene>
<dbReference type="HOGENOM" id="CLU_2555631_0_0_9"/>
<dbReference type="AlphaFoldDB" id="E6MJE0"/>
<feature type="transmembrane region" description="Helical" evidence="1">
    <location>
        <begin position="20"/>
        <end position="40"/>
    </location>
</feature>
<sequence>MTGGAREIITGLMGLIPDWIITGQAYLTSIGIWLFALLWFRRKANKPIWGAVNKKSTGNHYKNLMIGLVLGAVLNGSCALVA</sequence>
<keyword evidence="1" id="KW-0472">Membrane</keyword>
<reference evidence="2 3" key="1">
    <citation type="submission" date="2010-12" db="EMBL/GenBank/DDBJ databases">
        <authorList>
            <person name="Muzny D."/>
            <person name="Qin X."/>
            <person name="Deng J."/>
            <person name="Jiang H."/>
            <person name="Liu Y."/>
            <person name="Qu J."/>
            <person name="Song X.-Z."/>
            <person name="Zhang L."/>
            <person name="Thornton R."/>
            <person name="Coyle M."/>
            <person name="Francisco L."/>
            <person name="Jackson L."/>
            <person name="Javaid M."/>
            <person name="Korchina V."/>
            <person name="Kovar C."/>
            <person name="Mata R."/>
            <person name="Mathew T."/>
            <person name="Ngo R."/>
            <person name="Nguyen L."/>
            <person name="Nguyen N."/>
            <person name="Okwuonu G."/>
            <person name="Ongeri F."/>
            <person name="Pham C."/>
            <person name="Simmons D."/>
            <person name="Wilczek-Boney K."/>
            <person name="Hale W."/>
            <person name="Jakkamsetti A."/>
            <person name="Pham P."/>
            <person name="Ruth R."/>
            <person name="San Lucas F."/>
            <person name="Warren J."/>
            <person name="Zhang J."/>
            <person name="Zhao Z."/>
            <person name="Zhou C."/>
            <person name="Zhu D."/>
            <person name="Lee S."/>
            <person name="Bess C."/>
            <person name="Blankenburg K."/>
            <person name="Forbes L."/>
            <person name="Fu Q."/>
            <person name="Gubbala S."/>
            <person name="Hirani K."/>
            <person name="Jayaseelan J.C."/>
            <person name="Lara F."/>
            <person name="Munidasa M."/>
            <person name="Palculict T."/>
            <person name="Patil S."/>
            <person name="Pu L.-L."/>
            <person name="Saada N."/>
            <person name="Tang L."/>
            <person name="Weissenberger G."/>
            <person name="Zhu Y."/>
            <person name="Hemphill L."/>
            <person name="Shang Y."/>
            <person name="Youmans B."/>
            <person name="Ayvaz T."/>
            <person name="Ross M."/>
            <person name="Santibanez J."/>
            <person name="Aqrawi P."/>
            <person name="Gross S."/>
            <person name="Joshi V."/>
            <person name="Fowler G."/>
            <person name="Nazareth L."/>
            <person name="Reid J."/>
            <person name="Worley K."/>
            <person name="Petrosino J."/>
            <person name="Highlander S."/>
            <person name="Gibbs R."/>
        </authorList>
    </citation>
    <scope>NUCLEOTIDE SEQUENCE [LARGE SCALE GENOMIC DNA]</scope>
    <source>
        <strain evidence="2 3">ATCC 23263</strain>
    </source>
</reference>
<protein>
    <submittedName>
        <fullName evidence="2">Uncharacterized protein</fullName>
    </submittedName>
</protein>
<dbReference type="EMBL" id="AEQN01000027">
    <property type="protein sequence ID" value="EFV00817.1"/>
    <property type="molecule type" value="Genomic_DNA"/>
</dbReference>
<name>E6MJE0_9FIRM</name>
<proteinExistence type="predicted"/>
<dbReference type="STRING" id="887929.HMP0721_2125"/>
<evidence type="ECO:0000256" key="1">
    <source>
        <dbReference type="SAM" id="Phobius"/>
    </source>
</evidence>
<evidence type="ECO:0000313" key="2">
    <source>
        <dbReference type="EMBL" id="EFV00817.1"/>
    </source>
</evidence>
<comment type="caution">
    <text evidence="2">The sequence shown here is derived from an EMBL/GenBank/DDBJ whole genome shotgun (WGS) entry which is preliminary data.</text>
</comment>
<organism evidence="2 3">
    <name type="scientific">Pseudoramibacter alactolyticus ATCC 23263</name>
    <dbReference type="NCBI Taxonomy" id="887929"/>
    <lineage>
        <taxon>Bacteria</taxon>
        <taxon>Bacillati</taxon>
        <taxon>Bacillota</taxon>
        <taxon>Clostridia</taxon>
        <taxon>Eubacteriales</taxon>
        <taxon>Eubacteriaceae</taxon>
        <taxon>Pseudoramibacter</taxon>
    </lineage>
</organism>
<keyword evidence="3" id="KW-1185">Reference proteome</keyword>
<dbReference type="Proteomes" id="UP000004754">
    <property type="component" value="Unassembled WGS sequence"/>
</dbReference>
<keyword evidence="1" id="KW-0812">Transmembrane</keyword>
<evidence type="ECO:0000313" key="3">
    <source>
        <dbReference type="Proteomes" id="UP000004754"/>
    </source>
</evidence>
<keyword evidence="1" id="KW-1133">Transmembrane helix</keyword>